<dbReference type="EMBL" id="CP097504">
    <property type="protein sequence ID" value="URD87846.1"/>
    <property type="molecule type" value="Genomic_DNA"/>
</dbReference>
<reference evidence="2" key="1">
    <citation type="submission" date="2022-05" db="EMBL/GenBank/DDBJ databases">
        <title>The Musa troglodytarum L. genome provides insights into the mechanism of non-climacteric behaviour and enrichment of carotenoids.</title>
        <authorList>
            <person name="Wang J."/>
        </authorList>
    </citation>
    <scope>NUCLEOTIDE SEQUENCE</scope>
    <source>
        <tissue evidence="2">Leaf</tissue>
    </source>
</reference>
<gene>
    <name evidence="2" type="ORF">MUK42_25286</name>
</gene>
<evidence type="ECO:0000256" key="1">
    <source>
        <dbReference type="SAM" id="MobiDB-lite"/>
    </source>
</evidence>
<evidence type="ECO:0000313" key="3">
    <source>
        <dbReference type="Proteomes" id="UP001055439"/>
    </source>
</evidence>
<keyword evidence="3" id="KW-1185">Reference proteome</keyword>
<dbReference type="AlphaFoldDB" id="A0A9E7F4J1"/>
<dbReference type="Proteomes" id="UP001055439">
    <property type="component" value="Chromosome 2"/>
</dbReference>
<name>A0A9E7F4J1_9LILI</name>
<evidence type="ECO:0000313" key="2">
    <source>
        <dbReference type="EMBL" id="URD87846.1"/>
    </source>
</evidence>
<accession>A0A9E7F4J1</accession>
<proteinExistence type="predicted"/>
<feature type="non-terminal residue" evidence="2">
    <location>
        <position position="1"/>
    </location>
</feature>
<organism evidence="2 3">
    <name type="scientific">Musa troglodytarum</name>
    <name type="common">fe'i banana</name>
    <dbReference type="NCBI Taxonomy" id="320322"/>
    <lineage>
        <taxon>Eukaryota</taxon>
        <taxon>Viridiplantae</taxon>
        <taxon>Streptophyta</taxon>
        <taxon>Embryophyta</taxon>
        <taxon>Tracheophyta</taxon>
        <taxon>Spermatophyta</taxon>
        <taxon>Magnoliopsida</taxon>
        <taxon>Liliopsida</taxon>
        <taxon>Zingiberales</taxon>
        <taxon>Musaceae</taxon>
        <taxon>Musa</taxon>
    </lineage>
</organism>
<protein>
    <submittedName>
        <fullName evidence="2">Uncharacterized protein</fullName>
    </submittedName>
</protein>
<feature type="region of interest" description="Disordered" evidence="1">
    <location>
        <begin position="1"/>
        <end position="69"/>
    </location>
</feature>
<feature type="compositionally biased region" description="Basic residues" evidence="1">
    <location>
        <begin position="1"/>
        <end position="54"/>
    </location>
</feature>
<sequence>HPRPRGPRDPHRRPRRPRRRRCLPPPRGRRPGPRPSPRHRPPPPPPRQRRRRPPPPHPLLPPNARRRPNRAARLASLLQRGGETSPSAGVPGKGRVLYPRCAGHGEEVSAALLPQHRGEFEAKDGFFCVGDAAGPHRAEVIPAVLLV</sequence>